<dbReference type="AlphaFoldDB" id="A0A6A6S1E4"/>
<feature type="domain" description="AB hydrolase-1" evidence="1">
    <location>
        <begin position="29"/>
        <end position="314"/>
    </location>
</feature>
<organism evidence="2 3">
    <name type="scientific">Massarina eburnea CBS 473.64</name>
    <dbReference type="NCBI Taxonomy" id="1395130"/>
    <lineage>
        <taxon>Eukaryota</taxon>
        <taxon>Fungi</taxon>
        <taxon>Dikarya</taxon>
        <taxon>Ascomycota</taxon>
        <taxon>Pezizomycotina</taxon>
        <taxon>Dothideomycetes</taxon>
        <taxon>Pleosporomycetidae</taxon>
        <taxon>Pleosporales</taxon>
        <taxon>Massarineae</taxon>
        <taxon>Massarinaceae</taxon>
        <taxon>Massarina</taxon>
    </lineage>
</organism>
<dbReference type="Gene3D" id="3.40.50.1820">
    <property type="entry name" value="alpha/beta hydrolase"/>
    <property type="match status" value="1"/>
</dbReference>
<keyword evidence="2" id="KW-0378">Hydrolase</keyword>
<dbReference type="InterPro" id="IPR050266">
    <property type="entry name" value="AB_hydrolase_sf"/>
</dbReference>
<sequence length="332" mass="37676">MDGFQKKTLKTSRGYTYNYYLSEGDKSLPVLVFQHGWPDHAEMWKDVAGPLRSLNHSIIVPDMLGYGGTDKPTDPTAYKWDVMTKDITEIVDAEGHEKLVSIGHDWGAGCASRLYNFYPNRVVGLVLLNVPYSMPSREPFNLDAVCKMTEQVFGFPLFSYWYLLTAPDSPTVLKAHVDKLFNAMHGEGDTMKKMFCTPNALRNYLENEGPEIPLRSYARDPAFKKEFVDRMTRDGFGGPLCWYLATVENHQYNTTKDLPKEVDTVNVPTLYIGCKEDVVCRPEGMIPAKAAGLLPHLEESPLVDCAHWCAYEKPEEIVKNMEPWLKKTFGKN</sequence>
<proteinExistence type="predicted"/>
<evidence type="ECO:0000313" key="3">
    <source>
        <dbReference type="Proteomes" id="UP000799753"/>
    </source>
</evidence>
<keyword evidence="3" id="KW-1185">Reference proteome</keyword>
<dbReference type="Proteomes" id="UP000799753">
    <property type="component" value="Unassembled WGS sequence"/>
</dbReference>
<name>A0A6A6S1E4_9PLEO</name>
<dbReference type="GO" id="GO:0047372">
    <property type="term" value="F:monoacylglycerol lipase activity"/>
    <property type="evidence" value="ECO:0007669"/>
    <property type="project" value="TreeGrafter"/>
</dbReference>
<dbReference type="PRINTS" id="PR00111">
    <property type="entry name" value="ABHYDROLASE"/>
</dbReference>
<dbReference type="OrthoDB" id="284184at2759"/>
<dbReference type="GO" id="GO:0046464">
    <property type="term" value="P:acylglycerol catabolic process"/>
    <property type="evidence" value="ECO:0007669"/>
    <property type="project" value="TreeGrafter"/>
</dbReference>
<dbReference type="SUPFAM" id="SSF53474">
    <property type="entry name" value="alpha/beta-Hydrolases"/>
    <property type="match status" value="1"/>
</dbReference>
<evidence type="ECO:0000313" key="2">
    <source>
        <dbReference type="EMBL" id="KAF2641157.1"/>
    </source>
</evidence>
<dbReference type="Pfam" id="PF00561">
    <property type="entry name" value="Abhydrolase_1"/>
    <property type="match status" value="1"/>
</dbReference>
<dbReference type="PRINTS" id="PR00412">
    <property type="entry name" value="EPOXHYDRLASE"/>
</dbReference>
<dbReference type="PANTHER" id="PTHR43798">
    <property type="entry name" value="MONOACYLGLYCEROL LIPASE"/>
    <property type="match status" value="1"/>
</dbReference>
<dbReference type="InterPro" id="IPR000639">
    <property type="entry name" value="Epox_hydrolase-like"/>
</dbReference>
<gene>
    <name evidence="2" type="ORF">P280DRAFT_303955</name>
</gene>
<reference evidence="2" key="1">
    <citation type="journal article" date="2020" name="Stud. Mycol.">
        <title>101 Dothideomycetes genomes: a test case for predicting lifestyles and emergence of pathogens.</title>
        <authorList>
            <person name="Haridas S."/>
            <person name="Albert R."/>
            <person name="Binder M."/>
            <person name="Bloem J."/>
            <person name="Labutti K."/>
            <person name="Salamov A."/>
            <person name="Andreopoulos B."/>
            <person name="Baker S."/>
            <person name="Barry K."/>
            <person name="Bills G."/>
            <person name="Bluhm B."/>
            <person name="Cannon C."/>
            <person name="Castanera R."/>
            <person name="Culley D."/>
            <person name="Daum C."/>
            <person name="Ezra D."/>
            <person name="Gonzalez J."/>
            <person name="Henrissat B."/>
            <person name="Kuo A."/>
            <person name="Liang C."/>
            <person name="Lipzen A."/>
            <person name="Lutzoni F."/>
            <person name="Magnuson J."/>
            <person name="Mondo S."/>
            <person name="Nolan M."/>
            <person name="Ohm R."/>
            <person name="Pangilinan J."/>
            <person name="Park H.-J."/>
            <person name="Ramirez L."/>
            <person name="Alfaro M."/>
            <person name="Sun H."/>
            <person name="Tritt A."/>
            <person name="Yoshinaga Y."/>
            <person name="Zwiers L.-H."/>
            <person name="Turgeon B."/>
            <person name="Goodwin S."/>
            <person name="Spatafora J."/>
            <person name="Crous P."/>
            <person name="Grigoriev I."/>
        </authorList>
    </citation>
    <scope>NUCLEOTIDE SEQUENCE</scope>
    <source>
        <strain evidence="2">CBS 473.64</strain>
    </source>
</reference>
<protein>
    <submittedName>
        <fullName evidence="2">Alpha/beta-hydrolase</fullName>
    </submittedName>
</protein>
<dbReference type="PANTHER" id="PTHR43798:SF33">
    <property type="entry name" value="HYDROLASE, PUTATIVE (AFU_ORTHOLOGUE AFUA_2G14860)-RELATED"/>
    <property type="match status" value="1"/>
</dbReference>
<dbReference type="GO" id="GO:0016020">
    <property type="term" value="C:membrane"/>
    <property type="evidence" value="ECO:0007669"/>
    <property type="project" value="TreeGrafter"/>
</dbReference>
<accession>A0A6A6S1E4</accession>
<dbReference type="InterPro" id="IPR029058">
    <property type="entry name" value="AB_hydrolase_fold"/>
</dbReference>
<dbReference type="EMBL" id="MU006783">
    <property type="protein sequence ID" value="KAF2641157.1"/>
    <property type="molecule type" value="Genomic_DNA"/>
</dbReference>
<evidence type="ECO:0000259" key="1">
    <source>
        <dbReference type="Pfam" id="PF00561"/>
    </source>
</evidence>
<dbReference type="InterPro" id="IPR000073">
    <property type="entry name" value="AB_hydrolase_1"/>
</dbReference>